<protein>
    <submittedName>
        <fullName evidence="3">Helix-turn-helix domain-containing protein</fullName>
    </submittedName>
</protein>
<reference evidence="3" key="1">
    <citation type="submission" date="2021-05" db="EMBL/GenBank/DDBJ databases">
        <authorList>
            <person name="Pietrasiak N."/>
            <person name="Ward R."/>
            <person name="Stajich J.E."/>
            <person name="Kurbessoian T."/>
        </authorList>
    </citation>
    <scope>NUCLEOTIDE SEQUENCE</scope>
    <source>
        <strain evidence="3">UHER 2000/2452</strain>
    </source>
</reference>
<dbReference type="SUPFAM" id="SSF47413">
    <property type="entry name" value="lambda repressor-like DNA-binding domains"/>
    <property type="match status" value="1"/>
</dbReference>
<gene>
    <name evidence="3" type="ORF">KME15_17125</name>
</gene>
<evidence type="ECO:0000256" key="1">
    <source>
        <dbReference type="ARBA" id="ARBA00023125"/>
    </source>
</evidence>
<keyword evidence="1" id="KW-0238">DNA-binding</keyword>
<accession>A0A951UQG3</accession>
<evidence type="ECO:0000313" key="4">
    <source>
        <dbReference type="Proteomes" id="UP000757435"/>
    </source>
</evidence>
<name>A0A951UQG3_9CYAN</name>
<dbReference type="GO" id="GO:0003677">
    <property type="term" value="F:DNA binding"/>
    <property type="evidence" value="ECO:0007669"/>
    <property type="project" value="UniProtKB-KW"/>
</dbReference>
<evidence type="ECO:0000259" key="2">
    <source>
        <dbReference type="PROSITE" id="PS50943"/>
    </source>
</evidence>
<comment type="caution">
    <text evidence="3">The sequence shown here is derived from an EMBL/GenBank/DDBJ whole genome shotgun (WGS) entry which is preliminary data.</text>
</comment>
<organism evidence="3 4">
    <name type="scientific">Drouetiella hepatica Uher 2000/2452</name>
    <dbReference type="NCBI Taxonomy" id="904376"/>
    <lineage>
        <taxon>Bacteria</taxon>
        <taxon>Bacillati</taxon>
        <taxon>Cyanobacteriota</taxon>
        <taxon>Cyanophyceae</taxon>
        <taxon>Oculatellales</taxon>
        <taxon>Oculatellaceae</taxon>
        <taxon>Drouetiella</taxon>
    </lineage>
</organism>
<proteinExistence type="predicted"/>
<dbReference type="SMART" id="SM00530">
    <property type="entry name" value="HTH_XRE"/>
    <property type="match status" value="1"/>
</dbReference>
<dbReference type="Pfam" id="PF01381">
    <property type="entry name" value="HTH_3"/>
    <property type="match status" value="1"/>
</dbReference>
<dbReference type="InterPro" id="IPR001387">
    <property type="entry name" value="Cro/C1-type_HTH"/>
</dbReference>
<dbReference type="Gene3D" id="1.10.260.40">
    <property type="entry name" value="lambda repressor-like DNA-binding domains"/>
    <property type="match status" value="1"/>
</dbReference>
<dbReference type="EMBL" id="JAHHHD010000020">
    <property type="protein sequence ID" value="MBW4660398.1"/>
    <property type="molecule type" value="Genomic_DNA"/>
</dbReference>
<dbReference type="CDD" id="cd00093">
    <property type="entry name" value="HTH_XRE"/>
    <property type="match status" value="1"/>
</dbReference>
<dbReference type="PANTHER" id="PTHR46558">
    <property type="entry name" value="TRACRIPTIONAL REGULATORY PROTEIN-RELATED-RELATED"/>
    <property type="match status" value="1"/>
</dbReference>
<dbReference type="AlphaFoldDB" id="A0A951UQG3"/>
<dbReference type="PANTHER" id="PTHR46558:SF15">
    <property type="entry name" value="HELIX-TURN-HELIX DOMAIN PROTEIN"/>
    <property type="match status" value="1"/>
</dbReference>
<reference evidence="3" key="2">
    <citation type="journal article" date="2022" name="Microbiol. Resour. Announc.">
        <title>Metagenome Sequencing to Explore Phylogenomics of Terrestrial Cyanobacteria.</title>
        <authorList>
            <person name="Ward R.D."/>
            <person name="Stajich J.E."/>
            <person name="Johansen J.R."/>
            <person name="Huntemann M."/>
            <person name="Clum A."/>
            <person name="Foster B."/>
            <person name="Foster B."/>
            <person name="Roux S."/>
            <person name="Palaniappan K."/>
            <person name="Varghese N."/>
            <person name="Mukherjee S."/>
            <person name="Reddy T.B.K."/>
            <person name="Daum C."/>
            <person name="Copeland A."/>
            <person name="Chen I.A."/>
            <person name="Ivanova N.N."/>
            <person name="Kyrpides N.C."/>
            <person name="Shapiro N."/>
            <person name="Eloe-Fadrosh E.A."/>
            <person name="Pietrasiak N."/>
        </authorList>
    </citation>
    <scope>NUCLEOTIDE SEQUENCE</scope>
    <source>
        <strain evidence="3">UHER 2000/2452</strain>
    </source>
</reference>
<evidence type="ECO:0000313" key="3">
    <source>
        <dbReference type="EMBL" id="MBW4660398.1"/>
    </source>
</evidence>
<sequence length="76" mass="8399">MPPSQPEQKPTLTLKQLREKSGLSQEALARLLDVSGKTVSNWERGKSIASLTVLQMKTLCEALSIELKELPDDFSS</sequence>
<dbReference type="PROSITE" id="PS50943">
    <property type="entry name" value="HTH_CROC1"/>
    <property type="match status" value="1"/>
</dbReference>
<dbReference type="Proteomes" id="UP000757435">
    <property type="component" value="Unassembled WGS sequence"/>
</dbReference>
<dbReference type="InterPro" id="IPR010982">
    <property type="entry name" value="Lambda_DNA-bd_dom_sf"/>
</dbReference>
<feature type="domain" description="HTH cro/C1-type" evidence="2">
    <location>
        <begin position="14"/>
        <end position="70"/>
    </location>
</feature>